<dbReference type="InterPro" id="IPR002575">
    <property type="entry name" value="Aminoglycoside_PTrfase"/>
</dbReference>
<organism evidence="3 4">
    <name type="scientific">Paenibacillus turicensis</name>
    <dbReference type="NCBI Taxonomy" id="160487"/>
    <lineage>
        <taxon>Bacteria</taxon>
        <taxon>Bacillati</taxon>
        <taxon>Bacillota</taxon>
        <taxon>Bacilli</taxon>
        <taxon>Bacillales</taxon>
        <taxon>Paenibacillaceae</taxon>
        <taxon>Paenibacillus</taxon>
    </lineage>
</organism>
<dbReference type="Gene3D" id="3.90.1200.10">
    <property type="match status" value="1"/>
</dbReference>
<evidence type="ECO:0000313" key="3">
    <source>
        <dbReference type="EMBL" id="MBP1907293.1"/>
    </source>
</evidence>
<dbReference type="InterPro" id="IPR011009">
    <property type="entry name" value="Kinase-like_dom_sf"/>
</dbReference>
<dbReference type="PANTHER" id="PTHR21064">
    <property type="entry name" value="AMINOGLYCOSIDE PHOSPHOTRANSFERASE DOMAIN-CONTAINING PROTEIN-RELATED"/>
    <property type="match status" value="1"/>
</dbReference>
<accession>A0ABS4FXI0</accession>
<evidence type="ECO:0000256" key="1">
    <source>
        <dbReference type="ARBA" id="ARBA00038240"/>
    </source>
</evidence>
<dbReference type="PANTHER" id="PTHR21064:SF6">
    <property type="entry name" value="AMINOGLYCOSIDE PHOSPHOTRANSFERASE DOMAIN-CONTAINING PROTEIN"/>
    <property type="match status" value="1"/>
</dbReference>
<proteinExistence type="inferred from homology"/>
<dbReference type="InterPro" id="IPR050249">
    <property type="entry name" value="Pseudomonas-type_ThrB"/>
</dbReference>
<dbReference type="Pfam" id="PF01636">
    <property type="entry name" value="APH"/>
    <property type="match status" value="1"/>
</dbReference>
<sequence length="336" mass="38291">MSTLVQQIVQQYWGNWTGQQKEGKGGWNNTTYFVQEGPKQAVVRIYNTHQDIEKIKFEHHVLELLGQQTYTFQVPQPLTALNGETVVQVSDGSGRYACLFEYIEGASMEERDALLPSVLGEATGELSLALSRIKLERASIYPPYYELKQAYPLCTNETLLSLCYDPPDSLRDVQCSLAELCEAFQMIIVKLDNLRNLPHQLVHGDLNHSNLLTEQGQVKAWLDFEFCTNDVRVMEIAVLLGDLLGDGEGVDSEQHIEQFCLGFRHFVRLEEEEIKAIPLLMLLRKVDVFLHFTSRYLEQIDPPSVLSQQAELLCQDLQQLRNSDQWLTSLLLKSLG</sequence>
<keyword evidence="3" id="KW-0808">Transferase</keyword>
<dbReference type="Gene3D" id="3.30.200.20">
    <property type="entry name" value="Phosphorylase Kinase, domain 1"/>
    <property type="match status" value="1"/>
</dbReference>
<comment type="caution">
    <text evidence="3">The sequence shown here is derived from an EMBL/GenBank/DDBJ whole genome shotgun (WGS) entry which is preliminary data.</text>
</comment>
<name>A0ABS4FXI0_9BACL</name>
<feature type="domain" description="Aminoglycoside phosphotransferase" evidence="2">
    <location>
        <begin position="24"/>
        <end position="245"/>
    </location>
</feature>
<dbReference type="SUPFAM" id="SSF56112">
    <property type="entry name" value="Protein kinase-like (PK-like)"/>
    <property type="match status" value="1"/>
</dbReference>
<evidence type="ECO:0000313" key="4">
    <source>
        <dbReference type="Proteomes" id="UP001519272"/>
    </source>
</evidence>
<reference evidence="3 4" key="1">
    <citation type="submission" date="2021-03" db="EMBL/GenBank/DDBJ databases">
        <title>Genomic Encyclopedia of Type Strains, Phase IV (KMG-IV): sequencing the most valuable type-strain genomes for metagenomic binning, comparative biology and taxonomic classification.</title>
        <authorList>
            <person name="Goeker M."/>
        </authorList>
    </citation>
    <scope>NUCLEOTIDE SEQUENCE [LARGE SCALE GENOMIC DNA]</scope>
    <source>
        <strain evidence="3 4">DSM 14349</strain>
    </source>
</reference>
<dbReference type="EMBL" id="JAGGKG010000024">
    <property type="protein sequence ID" value="MBP1907293.1"/>
    <property type="molecule type" value="Genomic_DNA"/>
</dbReference>
<dbReference type="GO" id="GO:0016301">
    <property type="term" value="F:kinase activity"/>
    <property type="evidence" value="ECO:0007669"/>
    <property type="project" value="UniProtKB-KW"/>
</dbReference>
<gene>
    <name evidence="3" type="ORF">J2Z32_003968</name>
</gene>
<dbReference type="Proteomes" id="UP001519272">
    <property type="component" value="Unassembled WGS sequence"/>
</dbReference>
<evidence type="ECO:0000259" key="2">
    <source>
        <dbReference type="Pfam" id="PF01636"/>
    </source>
</evidence>
<keyword evidence="4" id="KW-1185">Reference proteome</keyword>
<protein>
    <submittedName>
        <fullName evidence="3">Ser/Thr protein kinase RdoA (MazF antagonist)</fullName>
    </submittedName>
</protein>
<comment type="similarity">
    <text evidence="1">Belongs to the pseudomonas-type ThrB family.</text>
</comment>
<dbReference type="RefSeq" id="WP_210090873.1">
    <property type="nucleotide sequence ID" value="NZ_JAGGKG010000024.1"/>
</dbReference>
<keyword evidence="3" id="KW-0418">Kinase</keyword>